<protein>
    <submittedName>
        <fullName evidence="1">Uncharacterized protein</fullName>
    </submittedName>
</protein>
<evidence type="ECO:0000313" key="1">
    <source>
        <dbReference type="EMBL" id="KKM61779.1"/>
    </source>
</evidence>
<dbReference type="EMBL" id="LAZR01011420">
    <property type="protein sequence ID" value="KKM61779.1"/>
    <property type="molecule type" value="Genomic_DNA"/>
</dbReference>
<dbReference type="Pfam" id="PF13489">
    <property type="entry name" value="Methyltransf_23"/>
    <property type="match status" value="1"/>
</dbReference>
<name>A0A0F9IWM5_9ZZZZ</name>
<gene>
    <name evidence="1" type="ORF">LCGC14_1528260</name>
</gene>
<dbReference type="SUPFAM" id="SSF53335">
    <property type="entry name" value="S-adenosyl-L-methionine-dependent methyltransferases"/>
    <property type="match status" value="1"/>
</dbReference>
<proteinExistence type="predicted"/>
<dbReference type="InterPro" id="IPR029063">
    <property type="entry name" value="SAM-dependent_MTases_sf"/>
</dbReference>
<reference evidence="1" key="1">
    <citation type="journal article" date="2015" name="Nature">
        <title>Complex archaea that bridge the gap between prokaryotes and eukaryotes.</title>
        <authorList>
            <person name="Spang A."/>
            <person name="Saw J.H."/>
            <person name="Jorgensen S.L."/>
            <person name="Zaremba-Niedzwiedzka K."/>
            <person name="Martijn J."/>
            <person name="Lind A.E."/>
            <person name="van Eijk R."/>
            <person name="Schleper C."/>
            <person name="Guy L."/>
            <person name="Ettema T.J."/>
        </authorList>
    </citation>
    <scope>NUCLEOTIDE SEQUENCE</scope>
</reference>
<comment type="caution">
    <text evidence="1">The sequence shown here is derived from an EMBL/GenBank/DDBJ whole genome shotgun (WGS) entry which is preliminary data.</text>
</comment>
<feature type="non-terminal residue" evidence="1">
    <location>
        <position position="180"/>
    </location>
</feature>
<dbReference type="Gene3D" id="3.40.50.150">
    <property type="entry name" value="Vaccinia Virus protein VP39"/>
    <property type="match status" value="1"/>
</dbReference>
<organism evidence="1">
    <name type="scientific">marine sediment metagenome</name>
    <dbReference type="NCBI Taxonomy" id="412755"/>
    <lineage>
        <taxon>unclassified sequences</taxon>
        <taxon>metagenomes</taxon>
        <taxon>ecological metagenomes</taxon>
    </lineage>
</organism>
<dbReference type="AlphaFoldDB" id="A0A0F9IWM5"/>
<sequence length="180" mass="20840">MKKSKVTNPSASVEYDETYFERGLESGISCYQNYRWIPELTIPLAMTLIDYLGIVRGEKILDYGCAKGYLVKALRLLYRDAWGLDISQYAIDHSEGCCYLKEGNIVHNSYLTFPSEFDLCIAKDVFEHILDIDQVLEWIPANRLFVIVPLGDRVKFNVPVNNFDKTHCNCWDIDIWIEII</sequence>
<accession>A0A0F9IWM5</accession>